<gene>
    <name evidence="2" type="ORF">ERS852574_02824</name>
</gene>
<dbReference type="Proteomes" id="UP000095727">
    <property type="component" value="Unassembled WGS sequence"/>
</dbReference>
<accession>A0A173UC19</accession>
<evidence type="ECO:0000256" key="1">
    <source>
        <dbReference type="SAM" id="MobiDB-lite"/>
    </source>
</evidence>
<organism evidence="2 3">
    <name type="scientific">Coprococcus comes</name>
    <dbReference type="NCBI Taxonomy" id="410072"/>
    <lineage>
        <taxon>Bacteria</taxon>
        <taxon>Bacillati</taxon>
        <taxon>Bacillota</taxon>
        <taxon>Clostridia</taxon>
        <taxon>Lachnospirales</taxon>
        <taxon>Lachnospiraceae</taxon>
        <taxon>Coprococcus</taxon>
    </lineage>
</organism>
<dbReference type="EMBL" id="CYXR01000025">
    <property type="protein sequence ID" value="CUN11886.1"/>
    <property type="molecule type" value="Genomic_DNA"/>
</dbReference>
<protein>
    <submittedName>
        <fullName evidence="2">Uncharacterized protein</fullName>
    </submittedName>
</protein>
<feature type="compositionally biased region" description="Basic residues" evidence="1">
    <location>
        <begin position="16"/>
        <end position="25"/>
    </location>
</feature>
<reference evidence="2 3" key="1">
    <citation type="submission" date="2015-09" db="EMBL/GenBank/DDBJ databases">
        <authorList>
            <consortium name="Pathogen Informatics"/>
        </authorList>
    </citation>
    <scope>NUCLEOTIDE SEQUENCE [LARGE SCALE GENOMIC DNA]</scope>
    <source>
        <strain evidence="2 3">2789STDY5834962</strain>
    </source>
</reference>
<evidence type="ECO:0000313" key="2">
    <source>
        <dbReference type="EMBL" id="CUN11886.1"/>
    </source>
</evidence>
<dbReference type="RefSeq" id="WP_243866019.1">
    <property type="nucleotide sequence ID" value="NZ_JABMHY010000012.1"/>
</dbReference>
<proteinExistence type="predicted"/>
<feature type="region of interest" description="Disordered" evidence="1">
    <location>
        <begin position="1"/>
        <end position="33"/>
    </location>
</feature>
<feature type="compositionally biased region" description="Basic and acidic residues" evidence="1">
    <location>
        <begin position="1"/>
        <end position="15"/>
    </location>
</feature>
<evidence type="ECO:0000313" key="3">
    <source>
        <dbReference type="Proteomes" id="UP000095727"/>
    </source>
</evidence>
<name>A0A173UC19_9FIRM</name>
<dbReference type="AlphaFoldDB" id="A0A173UC19"/>
<sequence>MTVRDLHPDRNEAARRKGWQRRPRRPPLPQKPHGISGYDFPIWPSELLGGIRCGLRGILRRSAGGADQLVDDRLIVSRGVGDLFVIALAHHDLIGDGDIGGVAGVTGLLDVVIGLAVDDLLALIANGMVGGQVLVDGCYVLRVRHSVMVDGLVGDRPVVGVRLLFALRAVLRRRIGTAFLGIIRLHGFGLGTCAGWVADAVIGTAADERDESKAADGGNDLPVMRLLLAFRVRVHVVPIRR</sequence>